<evidence type="ECO:0000256" key="3">
    <source>
        <dbReference type="ARBA" id="ARBA00022692"/>
    </source>
</evidence>
<dbReference type="AlphaFoldDB" id="A0A6N9TSR2"/>
<dbReference type="Pfam" id="PF03176">
    <property type="entry name" value="MMPL"/>
    <property type="match status" value="2"/>
</dbReference>
<gene>
    <name evidence="8" type="ORF">G3N55_01750</name>
</gene>
<feature type="transmembrane region" description="Helical" evidence="6">
    <location>
        <begin position="812"/>
        <end position="830"/>
    </location>
</feature>
<feature type="transmembrane region" description="Helical" evidence="6">
    <location>
        <begin position="414"/>
        <end position="433"/>
    </location>
</feature>
<dbReference type="PANTHER" id="PTHR33406">
    <property type="entry name" value="MEMBRANE PROTEIN MJ1562-RELATED"/>
    <property type="match status" value="1"/>
</dbReference>
<evidence type="ECO:0000256" key="6">
    <source>
        <dbReference type="SAM" id="Phobius"/>
    </source>
</evidence>
<accession>A0A6N9TSR2</accession>
<feature type="transmembrane region" description="Helical" evidence="6">
    <location>
        <begin position="349"/>
        <end position="374"/>
    </location>
</feature>
<feature type="transmembrane region" description="Helical" evidence="6">
    <location>
        <begin position="871"/>
        <end position="892"/>
    </location>
</feature>
<evidence type="ECO:0000313" key="8">
    <source>
        <dbReference type="EMBL" id="NDY41576.1"/>
    </source>
</evidence>
<protein>
    <submittedName>
        <fullName evidence="8">MMPL family transporter</fullName>
    </submittedName>
</protein>
<keyword evidence="4 6" id="KW-1133">Transmembrane helix</keyword>
<feature type="transmembrane region" description="Helical" evidence="6">
    <location>
        <begin position="706"/>
        <end position="726"/>
    </location>
</feature>
<name>A0A6N9TSR2_DISTH</name>
<dbReference type="PROSITE" id="PS50156">
    <property type="entry name" value="SSD"/>
    <property type="match status" value="1"/>
</dbReference>
<feature type="transmembrane region" description="Helical" evidence="6">
    <location>
        <begin position="904"/>
        <end position="923"/>
    </location>
</feature>
<organism evidence="8 9">
    <name type="scientific">Dissulfurirhabdus thermomarina</name>
    <dbReference type="NCBI Taxonomy" id="1765737"/>
    <lineage>
        <taxon>Bacteria</taxon>
        <taxon>Deltaproteobacteria</taxon>
        <taxon>Dissulfurirhabdaceae</taxon>
        <taxon>Dissulfurirhabdus</taxon>
    </lineage>
</organism>
<feature type="transmembrane region" description="Helical" evidence="6">
    <location>
        <begin position="249"/>
        <end position="268"/>
    </location>
</feature>
<keyword evidence="5 6" id="KW-0472">Membrane</keyword>
<dbReference type="EMBL" id="JAAGRR010000009">
    <property type="protein sequence ID" value="NDY41576.1"/>
    <property type="molecule type" value="Genomic_DNA"/>
</dbReference>
<evidence type="ECO:0000256" key="2">
    <source>
        <dbReference type="ARBA" id="ARBA00022475"/>
    </source>
</evidence>
<feature type="transmembrane region" description="Helical" evidence="6">
    <location>
        <begin position="733"/>
        <end position="753"/>
    </location>
</feature>
<evidence type="ECO:0000259" key="7">
    <source>
        <dbReference type="PROSITE" id="PS50156"/>
    </source>
</evidence>
<evidence type="ECO:0000256" key="5">
    <source>
        <dbReference type="ARBA" id="ARBA00023136"/>
    </source>
</evidence>
<dbReference type="InterPro" id="IPR000731">
    <property type="entry name" value="SSD"/>
</dbReference>
<feature type="transmembrane region" description="Helical" evidence="6">
    <location>
        <begin position="320"/>
        <end position="343"/>
    </location>
</feature>
<dbReference type="Gene3D" id="1.20.1640.10">
    <property type="entry name" value="Multidrug efflux transporter AcrB transmembrane domain"/>
    <property type="match status" value="2"/>
</dbReference>
<dbReference type="Proteomes" id="UP000469346">
    <property type="component" value="Unassembled WGS sequence"/>
</dbReference>
<evidence type="ECO:0000256" key="4">
    <source>
        <dbReference type="ARBA" id="ARBA00022989"/>
    </source>
</evidence>
<comment type="subcellular location">
    <subcellularLocation>
        <location evidence="1">Cell membrane</location>
        <topology evidence="1">Multi-pass membrane protein</topology>
    </subcellularLocation>
</comment>
<feature type="transmembrane region" description="Helical" evidence="6">
    <location>
        <begin position="280"/>
        <end position="300"/>
    </location>
</feature>
<dbReference type="GO" id="GO:0005886">
    <property type="term" value="C:plasma membrane"/>
    <property type="evidence" value="ECO:0007669"/>
    <property type="project" value="UniProtKB-SubCell"/>
</dbReference>
<sequence>MVALTLLLALGAALPTLWPERFPFLKPLHVDTDPENMLRQDEPVRVFHDRMKRVFSLHDILVLGVVNERDPDGVFNPDSLRRIFDLADYAKGLQWDDPEHPGRRAGVIAVDIIAPSTVDNIEQGGLGSVRFEWLMPTPPKTRAEARAIRDKARRLPFLQGTLVSEDGKAICLYIPLTSKKVSYRVASRLREKIRSFGQVDDQYHITGLPVANDTFGVEMFRQMAISAPMAMAIIFLLMLFFFRKLVMILSPMIVALVSVICTMGLLIVTGKTVHIMSSMIPVFIMPIAVLDSVHILSEFFDRYPRLRDRRRTVLEVMDELFMPMLYTSLTSAAGFASLALTPIPPVQVFGLYVAAGVMLAWVFTVTFVPAYVMFIPERSLAGFGFPAEGKVAPGNRLSRFLAWLGNTTYRRAKFIVVLAVAMMGAAAYGISLIQINDNPVKWFTHSHPIRIADKVLNRHFGGTYMAYLTLTPEAGPAEDVASYAEGLAARLEAAAKRYQDLPGAAKVFGEAAARARAQARRAESAAALLDDLDAFVAAETDRAPEALLDAWDEVAALVSGERQRGQVFKDPAVLRYLARLQEELLRTGVVGKSNSVTDLVKTVHRELFLGDDSHFTVPDTREAVAQCLITYQNSHRPQDLWHFVTPDYRRASIWVQLRSGDNKDMMAVVRHVDAFLAQNPPPVPLRHDWYGLTYINVVWQAKMVSGMLQAFLGSFLVVFFMMTLLFRSALWGFLCMVPLTVTIAFIYGLVGYAGKDYDMPIAVLSALTLGLAVDFAIHFLARSRNMVAVYGTWERTAGPMFEEPARAITRNIVVIALGFLPLLAAPLVPYKTVGTFMALILSFAGIVTLMLLPALVRLLERRLFPGERPAMWCRCLTCIILAVTLVLLVAVNLQQYLDLAWRDVSWAGVAAVVILGVLCRLASKAPACAVSRKEESK</sequence>
<feature type="transmembrane region" description="Helical" evidence="6">
    <location>
        <begin position="759"/>
        <end position="781"/>
    </location>
</feature>
<feature type="transmembrane region" description="Helical" evidence="6">
    <location>
        <begin position="223"/>
        <end position="242"/>
    </location>
</feature>
<proteinExistence type="predicted"/>
<keyword evidence="3 6" id="KW-0812">Transmembrane</keyword>
<dbReference type="PANTHER" id="PTHR33406:SF13">
    <property type="entry name" value="MEMBRANE PROTEIN YDFJ"/>
    <property type="match status" value="1"/>
</dbReference>
<dbReference type="SUPFAM" id="SSF82866">
    <property type="entry name" value="Multidrug efflux transporter AcrB transmembrane domain"/>
    <property type="match status" value="2"/>
</dbReference>
<keyword evidence="2" id="KW-1003">Cell membrane</keyword>
<feature type="domain" description="SSD" evidence="7">
    <location>
        <begin position="244"/>
        <end position="374"/>
    </location>
</feature>
<keyword evidence="9" id="KW-1185">Reference proteome</keyword>
<dbReference type="InterPro" id="IPR050545">
    <property type="entry name" value="Mycobact_MmpL"/>
</dbReference>
<evidence type="ECO:0000313" key="9">
    <source>
        <dbReference type="Proteomes" id="UP000469346"/>
    </source>
</evidence>
<dbReference type="InterPro" id="IPR004869">
    <property type="entry name" value="MMPL_dom"/>
</dbReference>
<reference evidence="8 9" key="1">
    <citation type="submission" date="2020-02" db="EMBL/GenBank/DDBJ databases">
        <title>Comparative genomics of sulfur disproportionating microorganisms.</title>
        <authorList>
            <person name="Ward L.M."/>
            <person name="Bertran E."/>
            <person name="Johnston D.T."/>
        </authorList>
    </citation>
    <scope>NUCLEOTIDE SEQUENCE [LARGE SCALE GENOMIC DNA]</scope>
    <source>
        <strain evidence="8 9">DSM 100025</strain>
    </source>
</reference>
<comment type="caution">
    <text evidence="8">The sequence shown here is derived from an EMBL/GenBank/DDBJ whole genome shotgun (WGS) entry which is preliminary data.</text>
</comment>
<feature type="transmembrane region" description="Helical" evidence="6">
    <location>
        <begin position="836"/>
        <end position="859"/>
    </location>
</feature>
<evidence type="ECO:0000256" key="1">
    <source>
        <dbReference type="ARBA" id="ARBA00004651"/>
    </source>
</evidence>